<name>A0ABV5G2P2_9MICC</name>
<keyword evidence="3" id="KW-1185">Reference proteome</keyword>
<organism evidence="2 3">
    <name type="scientific">Citricoccus parietis</name>
    <dbReference type="NCBI Taxonomy" id="592307"/>
    <lineage>
        <taxon>Bacteria</taxon>
        <taxon>Bacillati</taxon>
        <taxon>Actinomycetota</taxon>
        <taxon>Actinomycetes</taxon>
        <taxon>Micrococcales</taxon>
        <taxon>Micrococcaceae</taxon>
        <taxon>Citricoccus</taxon>
    </lineage>
</organism>
<gene>
    <name evidence="2" type="ORF">ACFFX0_19200</name>
</gene>
<dbReference type="Proteomes" id="UP001589575">
    <property type="component" value="Unassembled WGS sequence"/>
</dbReference>
<evidence type="ECO:0000313" key="2">
    <source>
        <dbReference type="EMBL" id="MFB9073208.1"/>
    </source>
</evidence>
<proteinExistence type="predicted"/>
<evidence type="ECO:0000313" key="3">
    <source>
        <dbReference type="Proteomes" id="UP001589575"/>
    </source>
</evidence>
<feature type="region of interest" description="Disordered" evidence="1">
    <location>
        <begin position="16"/>
        <end position="52"/>
    </location>
</feature>
<dbReference type="EMBL" id="JBHMFI010000001">
    <property type="protein sequence ID" value="MFB9073208.1"/>
    <property type="molecule type" value="Genomic_DNA"/>
</dbReference>
<feature type="compositionally biased region" description="Low complexity" evidence="1">
    <location>
        <begin position="30"/>
        <end position="43"/>
    </location>
</feature>
<evidence type="ECO:0000256" key="1">
    <source>
        <dbReference type="SAM" id="MobiDB-lite"/>
    </source>
</evidence>
<sequence length="52" mass="5305">MDRMCSTLDIHASRSASLCCGPRGSRRKSSVTSSVGGSKSAGTRRSEAMAGG</sequence>
<accession>A0ABV5G2P2</accession>
<comment type="caution">
    <text evidence="2">The sequence shown here is derived from an EMBL/GenBank/DDBJ whole genome shotgun (WGS) entry which is preliminary data.</text>
</comment>
<reference evidence="2 3" key="1">
    <citation type="submission" date="2024-09" db="EMBL/GenBank/DDBJ databases">
        <authorList>
            <person name="Sun Q."/>
            <person name="Mori K."/>
        </authorList>
    </citation>
    <scope>NUCLEOTIDE SEQUENCE [LARGE SCALE GENOMIC DNA]</scope>
    <source>
        <strain evidence="2 3">CCM 7609</strain>
    </source>
</reference>
<protein>
    <submittedName>
        <fullName evidence="2">Uncharacterized protein</fullName>
    </submittedName>
</protein>